<feature type="compositionally biased region" description="Polar residues" evidence="1">
    <location>
        <begin position="11"/>
        <end position="35"/>
    </location>
</feature>
<dbReference type="EMBL" id="JAKWFO010000005">
    <property type="protein sequence ID" value="KAI9636767.1"/>
    <property type="molecule type" value="Genomic_DNA"/>
</dbReference>
<sequence>MSALAPALEQLNMSNEGSPLPDQTAQNGPSQPTQKASSLASSPPTTPIFPPPDCQAPSHTLRPMHPPTFLTASLLTIYVRSIQRPPVPLQVHLAFDAISARLTGSNERKWRIQYMTEKNTWPGIGERCTVRLIVWPWSAPGEEPRWAAEAMLHFLLGKEEGRLENVAWRFGPRAGGVEERWDDWRMFHFEKYYGVAEDSTLSGSGGPWELVRIGLKRGRESMMAETVVNLVWRGVKQALGKPFEPDQAQLGVMLRRVAERLGEKDTAVGALVVGQRFRKSLKKEQYIPAACVQVYTRVPDVLGKIMEDEEEEEGRLGTLNAPGAAGEVVAVIMIDVWGNGKMKLMGVMYPDEKPVAHFYRSRFPPPDPTSIRQAVKDVRAGRAGLTHEGESAGSAGGVKAAPPQSE</sequence>
<reference evidence="2" key="1">
    <citation type="journal article" date="2022" name="G3 (Bethesda)">
        <title>High quality genome of the basidiomycete yeast Dioszegia hungarica PDD-24b-2 isolated from cloud water.</title>
        <authorList>
            <person name="Jarrige D."/>
            <person name="Haridas S."/>
            <person name="Bleykasten-Grosshans C."/>
            <person name="Joly M."/>
            <person name="Nadalig T."/>
            <person name="Sancelme M."/>
            <person name="Vuilleumier S."/>
            <person name="Grigoriev I.V."/>
            <person name="Amato P."/>
            <person name="Bringel F."/>
        </authorList>
    </citation>
    <scope>NUCLEOTIDE SEQUENCE</scope>
    <source>
        <strain evidence="2">PDD-24b-2</strain>
    </source>
</reference>
<accession>A0AA38H8Z4</accession>
<dbReference type="Proteomes" id="UP001164286">
    <property type="component" value="Unassembled WGS sequence"/>
</dbReference>
<name>A0AA38H8Z4_9TREE</name>
<evidence type="ECO:0000313" key="3">
    <source>
        <dbReference type="Proteomes" id="UP001164286"/>
    </source>
</evidence>
<evidence type="ECO:0000313" key="2">
    <source>
        <dbReference type="EMBL" id="KAI9636767.1"/>
    </source>
</evidence>
<dbReference type="GeneID" id="77732641"/>
<feature type="region of interest" description="Disordered" evidence="1">
    <location>
        <begin position="1"/>
        <end position="62"/>
    </location>
</feature>
<evidence type="ECO:0000256" key="1">
    <source>
        <dbReference type="SAM" id="MobiDB-lite"/>
    </source>
</evidence>
<keyword evidence="3" id="KW-1185">Reference proteome</keyword>
<feature type="compositionally biased region" description="Pro residues" evidence="1">
    <location>
        <begin position="44"/>
        <end position="54"/>
    </location>
</feature>
<gene>
    <name evidence="2" type="ORF">MKK02DRAFT_45475</name>
</gene>
<feature type="region of interest" description="Disordered" evidence="1">
    <location>
        <begin position="379"/>
        <end position="406"/>
    </location>
</feature>
<dbReference type="AlphaFoldDB" id="A0AA38H8Z4"/>
<organism evidence="2 3">
    <name type="scientific">Dioszegia hungarica</name>
    <dbReference type="NCBI Taxonomy" id="4972"/>
    <lineage>
        <taxon>Eukaryota</taxon>
        <taxon>Fungi</taxon>
        <taxon>Dikarya</taxon>
        <taxon>Basidiomycota</taxon>
        <taxon>Agaricomycotina</taxon>
        <taxon>Tremellomycetes</taxon>
        <taxon>Tremellales</taxon>
        <taxon>Bulleribasidiaceae</taxon>
        <taxon>Dioszegia</taxon>
    </lineage>
</organism>
<comment type="caution">
    <text evidence="2">The sequence shown here is derived from an EMBL/GenBank/DDBJ whole genome shotgun (WGS) entry which is preliminary data.</text>
</comment>
<protein>
    <submittedName>
        <fullName evidence="2">Uncharacterized protein</fullName>
    </submittedName>
</protein>
<proteinExistence type="predicted"/>
<feature type="compositionally biased region" description="Basic and acidic residues" evidence="1">
    <location>
        <begin position="379"/>
        <end position="390"/>
    </location>
</feature>
<dbReference type="RefSeq" id="XP_052946544.1">
    <property type="nucleotide sequence ID" value="XM_053093436.1"/>
</dbReference>